<comment type="function">
    <text evidence="6">RNaseP catalyzes the removal of the 5'-leader sequence from pre-tRNA to produce the mature 5'-terminus. It can also cleave other RNA substrates such as 4.5S RNA. The protein component plays an auxiliary but essential role in vivo by binding to the 5'-leader sequence and broadening the substrate specificity of the ribozyme.</text>
</comment>
<dbReference type="InterPro" id="IPR020568">
    <property type="entry name" value="Ribosomal_Su5_D2-typ_SF"/>
</dbReference>
<comment type="caution">
    <text evidence="8">The sequence shown here is derived from an EMBL/GenBank/DDBJ whole genome shotgun (WGS) entry which is preliminary data.</text>
</comment>
<dbReference type="GO" id="GO:0030677">
    <property type="term" value="C:ribonuclease P complex"/>
    <property type="evidence" value="ECO:0007669"/>
    <property type="project" value="TreeGrafter"/>
</dbReference>
<evidence type="ECO:0000256" key="3">
    <source>
        <dbReference type="ARBA" id="ARBA00022759"/>
    </source>
</evidence>
<reference evidence="8 9" key="1">
    <citation type="journal article" date="2015" name="Nature">
        <title>rRNA introns, odd ribosomes, and small enigmatic genomes across a large radiation of phyla.</title>
        <authorList>
            <person name="Brown C.T."/>
            <person name="Hug L.A."/>
            <person name="Thomas B.C."/>
            <person name="Sharon I."/>
            <person name="Castelle C.J."/>
            <person name="Singh A."/>
            <person name="Wilkins M.J."/>
            <person name="Williams K.H."/>
            <person name="Banfield J.F."/>
        </authorList>
    </citation>
    <scope>NUCLEOTIDE SEQUENCE [LARGE SCALE GENOMIC DNA]</scope>
</reference>
<evidence type="ECO:0000256" key="7">
    <source>
        <dbReference type="NCBIfam" id="TIGR00188"/>
    </source>
</evidence>
<keyword evidence="3 6" id="KW-0255">Endonuclease</keyword>
<protein>
    <recommendedName>
        <fullName evidence="6 7">Ribonuclease P protein component</fullName>
        <shortName evidence="6">RNase P protein</shortName>
        <shortName evidence="6">RNaseP protein</shortName>
        <ecNumber evidence="6 7">3.1.26.5</ecNumber>
    </recommendedName>
    <alternativeName>
        <fullName evidence="6">Protein C5</fullName>
    </alternativeName>
</protein>
<accession>A0A0G1T0K2</accession>
<dbReference type="SUPFAM" id="SSF54211">
    <property type="entry name" value="Ribosomal protein S5 domain 2-like"/>
    <property type="match status" value="1"/>
</dbReference>
<comment type="subunit">
    <text evidence="6">Consists of a catalytic RNA component (M1 or rnpB) and a protein subunit.</text>
</comment>
<dbReference type="Proteomes" id="UP000034682">
    <property type="component" value="Unassembled WGS sequence"/>
</dbReference>
<comment type="catalytic activity">
    <reaction evidence="6">
        <text>Endonucleolytic cleavage of RNA, removing 5'-extranucleotides from tRNA precursor.</text>
        <dbReference type="EC" id="3.1.26.5"/>
    </reaction>
</comment>
<keyword evidence="2 6" id="KW-0540">Nuclease</keyword>
<dbReference type="HAMAP" id="MF_00227">
    <property type="entry name" value="RNase_P"/>
    <property type="match status" value="1"/>
</dbReference>
<dbReference type="GO" id="GO:0042781">
    <property type="term" value="F:3'-tRNA processing endoribonuclease activity"/>
    <property type="evidence" value="ECO:0007669"/>
    <property type="project" value="TreeGrafter"/>
</dbReference>
<dbReference type="GO" id="GO:0000049">
    <property type="term" value="F:tRNA binding"/>
    <property type="evidence" value="ECO:0007669"/>
    <property type="project" value="UniProtKB-UniRule"/>
</dbReference>
<keyword evidence="5 6" id="KW-0694">RNA-binding</keyword>
<dbReference type="AlphaFoldDB" id="A0A0G1T0K2"/>
<dbReference type="GO" id="GO:0004526">
    <property type="term" value="F:ribonuclease P activity"/>
    <property type="evidence" value="ECO:0007669"/>
    <property type="project" value="UniProtKB-UniRule"/>
</dbReference>
<dbReference type="GO" id="GO:0001682">
    <property type="term" value="P:tRNA 5'-leader removal"/>
    <property type="evidence" value="ECO:0007669"/>
    <property type="project" value="UniProtKB-UniRule"/>
</dbReference>
<evidence type="ECO:0000313" key="8">
    <source>
        <dbReference type="EMBL" id="KKU75351.1"/>
    </source>
</evidence>
<dbReference type="PATRIC" id="fig|1618655.3.peg.788"/>
<keyword evidence="1 6" id="KW-0819">tRNA processing</keyword>
<name>A0A0G1T0K2_9BACT</name>
<proteinExistence type="inferred from homology"/>
<organism evidence="8 9">
    <name type="scientific">Candidatus Giovannonibacteria bacterium GW2011_GWB1_47_6b</name>
    <dbReference type="NCBI Taxonomy" id="1618655"/>
    <lineage>
        <taxon>Bacteria</taxon>
        <taxon>Candidatus Giovannoniibacteriota</taxon>
    </lineage>
</organism>
<sequence length="199" mass="22789">MQEKACRQNKLNSQPGVHNLCKTCGQKQIVGACKINLLRLYCKLYEFYLQTQKKEEKTHPRFLKKEERFGRKEHVSQKKKEGKEAINGVVLMLPKTNRLTKSREIHGVLRKGQGIRRKSLLLKIETQPKSSPPRFAVVVGRKVSKKATVRNKIRRRILEALRRELGGIKGVRCVVVALPGSAILSFKDICEIIKQALRP</sequence>
<keyword evidence="4 6" id="KW-0378">Hydrolase</keyword>
<comment type="similarity">
    <text evidence="6">Belongs to the RnpA family.</text>
</comment>
<evidence type="ECO:0000256" key="2">
    <source>
        <dbReference type="ARBA" id="ARBA00022722"/>
    </source>
</evidence>
<dbReference type="PANTHER" id="PTHR33992:SF1">
    <property type="entry name" value="RIBONUCLEASE P PROTEIN COMPONENT"/>
    <property type="match status" value="1"/>
</dbReference>
<dbReference type="EC" id="3.1.26.5" evidence="6 7"/>
<evidence type="ECO:0000256" key="5">
    <source>
        <dbReference type="ARBA" id="ARBA00022884"/>
    </source>
</evidence>
<evidence type="ECO:0000256" key="4">
    <source>
        <dbReference type="ARBA" id="ARBA00022801"/>
    </source>
</evidence>
<dbReference type="NCBIfam" id="TIGR00188">
    <property type="entry name" value="rnpA"/>
    <property type="match status" value="1"/>
</dbReference>
<evidence type="ECO:0000313" key="9">
    <source>
        <dbReference type="Proteomes" id="UP000034682"/>
    </source>
</evidence>
<dbReference type="Pfam" id="PF00825">
    <property type="entry name" value="Ribonuclease_P"/>
    <property type="match status" value="1"/>
</dbReference>
<dbReference type="InterPro" id="IPR014721">
    <property type="entry name" value="Ribsml_uS5_D2-typ_fold_subgr"/>
</dbReference>
<dbReference type="Gene3D" id="3.30.230.10">
    <property type="match status" value="1"/>
</dbReference>
<dbReference type="EMBL" id="LCOK01000054">
    <property type="protein sequence ID" value="KKU75351.1"/>
    <property type="molecule type" value="Genomic_DNA"/>
</dbReference>
<dbReference type="InterPro" id="IPR000100">
    <property type="entry name" value="RNase_P"/>
</dbReference>
<evidence type="ECO:0000256" key="6">
    <source>
        <dbReference type="HAMAP-Rule" id="MF_00227"/>
    </source>
</evidence>
<gene>
    <name evidence="6" type="primary">rnpA</name>
    <name evidence="8" type="ORF">UY02_C0054G0006</name>
</gene>
<dbReference type="PANTHER" id="PTHR33992">
    <property type="entry name" value="RIBONUCLEASE P PROTEIN COMPONENT"/>
    <property type="match status" value="1"/>
</dbReference>
<evidence type="ECO:0000256" key="1">
    <source>
        <dbReference type="ARBA" id="ARBA00022694"/>
    </source>
</evidence>